<feature type="region of interest" description="Disordered" evidence="2">
    <location>
        <begin position="515"/>
        <end position="592"/>
    </location>
</feature>
<dbReference type="InterPro" id="IPR050960">
    <property type="entry name" value="AB_hydrolase_4_sf"/>
</dbReference>
<dbReference type="AlphaFoldDB" id="A0A2I0LNE4"/>
<accession>A0A2I0LNE4</accession>
<sequence>MGRAPLCPPPVAEELVLSLQGRLEVPGAWGEEEEEGIPLIAKDGLWRCRLLCKPSALAQHLVRSLGRSAPALARELLQLPDTGLVALDWLVGPWGTMGAGVGDASPVLLLIPNAAGKVTGALLQLGLRALERGFVPVIFNRRGHNGCPLTTPRFQPFGDPRVAVGRVGSRVSPPFPDTHCKCRCHGNRAERWLPPVAMVPGLAQVALQGPPQQGAGTPTPAAGGSRPPPQRSFRVSASPRQPPRPRRYAGSLSEAVDVDRLLGSRSLRELEETLFCRTKSRPTSWDTYWERNEPLRDADEAAVPVLCLCSTDDPVRGPPARSLPTELFRSSPYFFLLLTRRGGHCGFPRQGQGRCWGHEVVLEYFKAMAEFLRAEERRKGPPRPRGSGGPAVEPPVFTWQRSYTRDGHLDPNDGHPDPDDGHLDPDNGHPDPNDGHPEPNDGHPGVRASPSAGPVSGQILPPARQKSFAFVSQPKLELCGYSKQGEEPRGARREGKLKKGRGWFACQKPNPYAHKRFTFSDPGILTSSRPLRAPGQADPESAAPTLRSRLPGTLSRDIQDSPLPQDTEHRSVLQPWERRSGRGQRHPDPRTQNVTLGIRSRALPEPCGSSSAVLQVVNNPALIAELC</sequence>
<dbReference type="GO" id="GO:0047372">
    <property type="term" value="F:monoacylglycerol lipase activity"/>
    <property type="evidence" value="ECO:0007669"/>
    <property type="project" value="TreeGrafter"/>
</dbReference>
<comment type="similarity">
    <text evidence="1">Belongs to the AB hydrolase superfamily. AB hydrolase 4 family.</text>
</comment>
<organism evidence="3 4">
    <name type="scientific">Columba livia</name>
    <name type="common">Rock dove</name>
    <dbReference type="NCBI Taxonomy" id="8932"/>
    <lineage>
        <taxon>Eukaryota</taxon>
        <taxon>Metazoa</taxon>
        <taxon>Chordata</taxon>
        <taxon>Craniata</taxon>
        <taxon>Vertebrata</taxon>
        <taxon>Euteleostomi</taxon>
        <taxon>Archelosauria</taxon>
        <taxon>Archosauria</taxon>
        <taxon>Dinosauria</taxon>
        <taxon>Saurischia</taxon>
        <taxon>Theropoda</taxon>
        <taxon>Coelurosauria</taxon>
        <taxon>Aves</taxon>
        <taxon>Neognathae</taxon>
        <taxon>Neoaves</taxon>
        <taxon>Columbimorphae</taxon>
        <taxon>Columbiformes</taxon>
        <taxon>Columbidae</taxon>
        <taxon>Columba</taxon>
    </lineage>
</organism>
<evidence type="ECO:0000256" key="2">
    <source>
        <dbReference type="SAM" id="MobiDB-lite"/>
    </source>
</evidence>
<dbReference type="GO" id="GO:0034338">
    <property type="term" value="F:short-chain carboxylesterase activity"/>
    <property type="evidence" value="ECO:0007669"/>
    <property type="project" value="TreeGrafter"/>
</dbReference>
<feature type="region of interest" description="Disordered" evidence="2">
    <location>
        <begin position="207"/>
        <end position="252"/>
    </location>
</feature>
<keyword evidence="3" id="KW-0378">Hydrolase</keyword>
<dbReference type="PANTHER" id="PTHR10794:SF39">
    <property type="entry name" value="PROTEIN ABHD15"/>
    <property type="match status" value="1"/>
</dbReference>
<feature type="compositionally biased region" description="Basic and acidic residues" evidence="2">
    <location>
        <begin position="403"/>
        <end position="441"/>
    </location>
</feature>
<dbReference type="EMBL" id="AKCR02000173">
    <property type="protein sequence ID" value="PKK18931.1"/>
    <property type="molecule type" value="Genomic_DNA"/>
</dbReference>
<name>A0A2I0LNE4_COLLI</name>
<proteinExistence type="inferred from homology"/>
<feature type="region of interest" description="Disordered" evidence="2">
    <location>
        <begin position="376"/>
        <end position="460"/>
    </location>
</feature>
<dbReference type="InterPro" id="IPR029058">
    <property type="entry name" value="AB_hydrolase_fold"/>
</dbReference>
<feature type="compositionally biased region" description="Basic and acidic residues" evidence="2">
    <location>
        <begin position="566"/>
        <end position="589"/>
    </location>
</feature>
<feature type="compositionally biased region" description="Low complexity" evidence="2">
    <location>
        <begin position="207"/>
        <end position="225"/>
    </location>
</feature>
<dbReference type="PANTHER" id="PTHR10794">
    <property type="entry name" value="ABHYDROLASE DOMAIN-CONTAINING PROTEIN"/>
    <property type="match status" value="1"/>
</dbReference>
<keyword evidence="4" id="KW-1185">Reference proteome</keyword>
<reference evidence="3 4" key="1">
    <citation type="journal article" date="2013" name="Science">
        <title>Genomic diversity and evolution of the head crest in the rock pigeon.</title>
        <authorList>
            <person name="Shapiro M.D."/>
            <person name="Kronenberg Z."/>
            <person name="Li C."/>
            <person name="Domyan E.T."/>
            <person name="Pan H."/>
            <person name="Campbell M."/>
            <person name="Tan H."/>
            <person name="Huff C.D."/>
            <person name="Hu H."/>
            <person name="Vickrey A.I."/>
            <person name="Nielsen S.C."/>
            <person name="Stringham S.A."/>
            <person name="Hu H."/>
            <person name="Willerslev E."/>
            <person name="Gilbert M.T."/>
            <person name="Yandell M."/>
            <person name="Zhang G."/>
            <person name="Wang J."/>
        </authorList>
    </citation>
    <scope>NUCLEOTIDE SEQUENCE [LARGE SCALE GENOMIC DNA]</scope>
    <source>
        <tissue evidence="3">Blood</tissue>
    </source>
</reference>
<evidence type="ECO:0000256" key="1">
    <source>
        <dbReference type="ARBA" id="ARBA00010884"/>
    </source>
</evidence>
<evidence type="ECO:0000313" key="3">
    <source>
        <dbReference type="EMBL" id="PKK18931.1"/>
    </source>
</evidence>
<comment type="caution">
    <text evidence="3">The sequence shown here is derived from an EMBL/GenBank/DDBJ whole genome shotgun (WGS) entry which is preliminary data.</text>
</comment>
<protein>
    <submittedName>
        <fullName evidence="3">Abhydrolase domain containing 15</fullName>
    </submittedName>
</protein>
<dbReference type="SUPFAM" id="SSF53474">
    <property type="entry name" value="alpha/beta-Hydrolases"/>
    <property type="match status" value="1"/>
</dbReference>
<dbReference type="STRING" id="8932.A0A2I0LNE4"/>
<dbReference type="Proteomes" id="UP000053872">
    <property type="component" value="Unassembled WGS sequence"/>
</dbReference>
<dbReference type="InParanoid" id="A0A2I0LNE4"/>
<evidence type="ECO:0000313" key="4">
    <source>
        <dbReference type="Proteomes" id="UP000053872"/>
    </source>
</evidence>
<gene>
    <name evidence="3" type="primary">ABHD15</name>
    <name evidence="3" type="ORF">A306_00013267</name>
</gene>